<dbReference type="SUPFAM" id="SSF53335">
    <property type="entry name" value="S-adenosyl-L-methionine-dependent methyltransferases"/>
    <property type="match status" value="1"/>
</dbReference>
<keyword evidence="4" id="KW-1185">Reference proteome</keyword>
<dbReference type="PANTHER" id="PTHR43861">
    <property type="entry name" value="TRANS-ACONITATE 2-METHYLTRANSFERASE-RELATED"/>
    <property type="match status" value="1"/>
</dbReference>
<evidence type="ECO:0000313" key="3">
    <source>
        <dbReference type="EMBL" id="GLI56982.1"/>
    </source>
</evidence>
<dbReference type="Gene3D" id="3.40.50.150">
    <property type="entry name" value="Vaccinia Virus protein VP39"/>
    <property type="match status" value="1"/>
</dbReference>
<evidence type="ECO:0000313" key="4">
    <source>
        <dbReference type="Proteomes" id="UP001144471"/>
    </source>
</evidence>
<evidence type="ECO:0000256" key="1">
    <source>
        <dbReference type="ARBA" id="ARBA00022679"/>
    </source>
</evidence>
<dbReference type="GO" id="GO:0032259">
    <property type="term" value="P:methylation"/>
    <property type="evidence" value="ECO:0007669"/>
    <property type="project" value="UniProtKB-KW"/>
</dbReference>
<sequence length="215" mass="24925">MVESKEWNWAEVTLDIWNIPSEDVYYYLHRWSSLNFSTFLDMGCGLGRHSLLFAANGYKTYGMDLSEYALSKLREGAKEKGVAVETQVGDINKLPYEREKFDCLLAYHVISHTDTDGIKNIVGEIRRVLKTGGEFFVTLCSKRSPSYTKESNIIVDSNTIIKMEEPEVGIPHYYCELEDVKRLMADFEVIRIRHIGDIYEDTSSWHYFVHGRKKD</sequence>
<keyword evidence="3" id="KW-0489">Methyltransferase</keyword>
<protein>
    <submittedName>
        <fullName evidence="3">S-adenosylmethionine-dependent methyltransferase</fullName>
    </submittedName>
</protein>
<gene>
    <name evidence="3" type="ORF">PM10SUCC1_24960</name>
</gene>
<dbReference type="Pfam" id="PF13649">
    <property type="entry name" value="Methyltransf_25"/>
    <property type="match status" value="1"/>
</dbReference>
<dbReference type="EMBL" id="BSDY01000011">
    <property type="protein sequence ID" value="GLI56982.1"/>
    <property type="molecule type" value="Genomic_DNA"/>
</dbReference>
<proteinExistence type="predicted"/>
<feature type="domain" description="Methyltransferase" evidence="2">
    <location>
        <begin position="40"/>
        <end position="133"/>
    </location>
</feature>
<organism evidence="3 4">
    <name type="scientific">Propionigenium maris DSM 9537</name>
    <dbReference type="NCBI Taxonomy" id="1123000"/>
    <lineage>
        <taxon>Bacteria</taxon>
        <taxon>Fusobacteriati</taxon>
        <taxon>Fusobacteriota</taxon>
        <taxon>Fusobacteriia</taxon>
        <taxon>Fusobacteriales</taxon>
        <taxon>Fusobacteriaceae</taxon>
        <taxon>Propionigenium</taxon>
    </lineage>
</organism>
<dbReference type="RefSeq" id="WP_281836394.1">
    <property type="nucleotide sequence ID" value="NZ_BSDY01000011.1"/>
</dbReference>
<reference evidence="3" key="1">
    <citation type="submission" date="2022-12" db="EMBL/GenBank/DDBJ databases">
        <title>Reference genome sequencing for broad-spectrum identification of bacterial and archaeal isolates by mass spectrometry.</title>
        <authorList>
            <person name="Sekiguchi Y."/>
            <person name="Tourlousse D.M."/>
        </authorList>
    </citation>
    <scope>NUCLEOTIDE SEQUENCE</scope>
    <source>
        <strain evidence="3">10succ1</strain>
    </source>
</reference>
<dbReference type="CDD" id="cd02440">
    <property type="entry name" value="AdoMet_MTases"/>
    <property type="match status" value="1"/>
</dbReference>
<name>A0A9W6GNV2_9FUSO</name>
<accession>A0A9W6GNV2</accession>
<keyword evidence="1" id="KW-0808">Transferase</keyword>
<dbReference type="InterPro" id="IPR029063">
    <property type="entry name" value="SAM-dependent_MTases_sf"/>
</dbReference>
<evidence type="ECO:0000259" key="2">
    <source>
        <dbReference type="Pfam" id="PF13649"/>
    </source>
</evidence>
<dbReference type="AlphaFoldDB" id="A0A9W6GNV2"/>
<dbReference type="GO" id="GO:0008168">
    <property type="term" value="F:methyltransferase activity"/>
    <property type="evidence" value="ECO:0007669"/>
    <property type="project" value="UniProtKB-KW"/>
</dbReference>
<comment type="caution">
    <text evidence="3">The sequence shown here is derived from an EMBL/GenBank/DDBJ whole genome shotgun (WGS) entry which is preliminary data.</text>
</comment>
<dbReference type="InterPro" id="IPR041698">
    <property type="entry name" value="Methyltransf_25"/>
</dbReference>
<dbReference type="Proteomes" id="UP001144471">
    <property type="component" value="Unassembled WGS sequence"/>
</dbReference>